<proteinExistence type="predicted"/>
<dbReference type="OrthoDB" id="439993at2759"/>
<evidence type="ECO:0000256" key="1">
    <source>
        <dbReference type="SAM" id="MobiDB-lite"/>
    </source>
</evidence>
<reference evidence="2 3" key="1">
    <citation type="submission" date="2018-11" db="EMBL/GenBank/DDBJ databases">
        <authorList>
            <consortium name="Pathogen Informatics"/>
        </authorList>
    </citation>
    <scope>NUCLEOTIDE SEQUENCE [LARGE SCALE GENOMIC DNA]</scope>
</reference>
<gene>
    <name evidence="2" type="ORF">SVUK_LOCUS17635</name>
</gene>
<organism evidence="2 3">
    <name type="scientific">Strongylus vulgaris</name>
    <name type="common">Blood worm</name>
    <dbReference type="NCBI Taxonomy" id="40348"/>
    <lineage>
        <taxon>Eukaryota</taxon>
        <taxon>Metazoa</taxon>
        <taxon>Ecdysozoa</taxon>
        <taxon>Nematoda</taxon>
        <taxon>Chromadorea</taxon>
        <taxon>Rhabditida</taxon>
        <taxon>Rhabditina</taxon>
        <taxon>Rhabditomorpha</taxon>
        <taxon>Strongyloidea</taxon>
        <taxon>Strongylidae</taxon>
        <taxon>Strongylus</taxon>
    </lineage>
</organism>
<keyword evidence="3" id="KW-1185">Reference proteome</keyword>
<evidence type="ECO:0000313" key="2">
    <source>
        <dbReference type="EMBL" id="VDM82637.1"/>
    </source>
</evidence>
<feature type="compositionally biased region" description="Polar residues" evidence="1">
    <location>
        <begin position="30"/>
        <end position="39"/>
    </location>
</feature>
<protein>
    <submittedName>
        <fullName evidence="2">Uncharacterized protein</fullName>
    </submittedName>
</protein>
<dbReference type="EMBL" id="UYYB01118573">
    <property type="protein sequence ID" value="VDM82637.1"/>
    <property type="molecule type" value="Genomic_DNA"/>
</dbReference>
<name>A0A3P7K2K0_STRVU</name>
<feature type="region of interest" description="Disordered" evidence="1">
    <location>
        <begin position="1"/>
        <end position="51"/>
    </location>
</feature>
<evidence type="ECO:0000313" key="3">
    <source>
        <dbReference type="Proteomes" id="UP000270094"/>
    </source>
</evidence>
<dbReference type="Proteomes" id="UP000270094">
    <property type="component" value="Unassembled WGS sequence"/>
</dbReference>
<sequence length="161" mass="18245">MRHNAGKRRCSGTLPDNITPEKRAKYDISQPETGFSTSEVENKGDLRKKRLRKRTKGLRELLKNKIEIALRKSSSPLSHLFTSQDEAGTPQAPFVEVIKEIGLKNDQWLKAASLPARTIESISKITNMFSIEKSRENTLMVKYRPTSLNIEDCTVYLVGIL</sequence>
<dbReference type="AlphaFoldDB" id="A0A3P7K2K0"/>
<accession>A0A3P7K2K0</accession>
<feature type="compositionally biased region" description="Basic residues" evidence="1">
    <location>
        <begin position="1"/>
        <end position="10"/>
    </location>
</feature>